<feature type="region of interest" description="Disordered" evidence="1">
    <location>
        <begin position="1"/>
        <end position="27"/>
    </location>
</feature>
<feature type="region of interest" description="Disordered" evidence="1">
    <location>
        <begin position="213"/>
        <end position="237"/>
    </location>
</feature>
<dbReference type="Gene3D" id="3.10.450.50">
    <property type="match status" value="1"/>
</dbReference>
<accession>A0A2W5NSB3</accession>
<dbReference type="AlphaFoldDB" id="A0A2W5NSB3"/>
<evidence type="ECO:0000256" key="1">
    <source>
        <dbReference type="SAM" id="MobiDB-lite"/>
    </source>
</evidence>
<dbReference type="EMBL" id="QFPP01000866">
    <property type="protein sequence ID" value="PZQ56451.1"/>
    <property type="molecule type" value="Genomic_DNA"/>
</dbReference>
<name>A0A2W5NSB3_VARPD</name>
<evidence type="ECO:0000313" key="2">
    <source>
        <dbReference type="EMBL" id="PZQ56451.1"/>
    </source>
</evidence>
<dbReference type="Pfam" id="PF03695">
    <property type="entry name" value="UPF0149"/>
    <property type="match status" value="1"/>
</dbReference>
<dbReference type="Pfam" id="PF02810">
    <property type="entry name" value="SEC-C"/>
    <property type="match status" value="1"/>
</dbReference>
<proteinExistence type="predicted"/>
<reference evidence="2 3" key="1">
    <citation type="submission" date="2017-08" db="EMBL/GenBank/DDBJ databases">
        <title>Infants hospitalized years apart are colonized by the same room-sourced microbial strains.</title>
        <authorList>
            <person name="Brooks B."/>
            <person name="Olm M.R."/>
            <person name="Firek B.A."/>
            <person name="Baker R."/>
            <person name="Thomas B.C."/>
            <person name="Morowitz M.J."/>
            <person name="Banfield J.F."/>
        </authorList>
    </citation>
    <scope>NUCLEOTIDE SEQUENCE [LARGE SCALE GENOMIC DNA]</scope>
    <source>
        <strain evidence="2">S2_005_003_R2_41</strain>
    </source>
</reference>
<protein>
    <submittedName>
        <fullName evidence="2">Zinc chelation protein SecC</fullName>
    </submittedName>
</protein>
<sequence>MTAPSDAPPSAAEATLPPLEPEDFDALDDALDAMREHDEDVPQWEFCDGFMTALVCTRRPIEKRRWHEIQAALDAPNVEALDDERAFQPECLDLRGAIAALPPEERAEAPEAEIPSFGQVWALGFLAAVEQWSDDWTPPRDKDVAAMLADALEAIEVLASDDTAPPALSMYSEDGPPTVSQERLDDFGEAIWAVYDLRQLWRSLGPRVEALRKADEPGRNDPCPCGSGKKYKKCHGA</sequence>
<dbReference type="SUPFAM" id="SSF101327">
    <property type="entry name" value="YgfB-like"/>
    <property type="match status" value="1"/>
</dbReference>
<evidence type="ECO:0000313" key="3">
    <source>
        <dbReference type="Proteomes" id="UP000249135"/>
    </source>
</evidence>
<dbReference type="InterPro" id="IPR004027">
    <property type="entry name" value="SEC_C_motif"/>
</dbReference>
<dbReference type="SUPFAM" id="SSF103642">
    <property type="entry name" value="Sec-C motif"/>
    <property type="match status" value="1"/>
</dbReference>
<dbReference type="InterPro" id="IPR011978">
    <property type="entry name" value="YgfB-like"/>
</dbReference>
<dbReference type="InterPro" id="IPR036255">
    <property type="entry name" value="YgfB-like_sf"/>
</dbReference>
<feature type="compositionally biased region" description="Low complexity" evidence="1">
    <location>
        <begin position="1"/>
        <end position="17"/>
    </location>
</feature>
<organism evidence="2 3">
    <name type="scientific">Variovorax paradoxus</name>
    <dbReference type="NCBI Taxonomy" id="34073"/>
    <lineage>
        <taxon>Bacteria</taxon>
        <taxon>Pseudomonadati</taxon>
        <taxon>Pseudomonadota</taxon>
        <taxon>Betaproteobacteria</taxon>
        <taxon>Burkholderiales</taxon>
        <taxon>Comamonadaceae</taxon>
        <taxon>Variovorax</taxon>
    </lineage>
</organism>
<gene>
    <name evidence="2" type="ORF">DI563_31940</name>
</gene>
<comment type="caution">
    <text evidence="2">The sequence shown here is derived from an EMBL/GenBank/DDBJ whole genome shotgun (WGS) entry which is preliminary data.</text>
</comment>
<dbReference type="Proteomes" id="UP000249135">
    <property type="component" value="Unassembled WGS sequence"/>
</dbReference>